<dbReference type="OrthoDB" id="2434756at2759"/>
<feature type="compositionally biased region" description="Basic and acidic residues" evidence="1">
    <location>
        <begin position="84"/>
        <end position="94"/>
    </location>
</feature>
<proteinExistence type="predicted"/>
<reference evidence="3" key="3">
    <citation type="submission" date="2018-07" db="EMBL/GenBank/DDBJ databases">
        <authorList>
            <person name="Mckenzie S.K."/>
            <person name="Kronauer D.J.C."/>
        </authorList>
    </citation>
    <scope>NUCLEOTIDE SEQUENCE</scope>
    <source>
        <strain evidence="3">Clonal line C1</strain>
    </source>
</reference>
<dbReference type="STRING" id="2015173.A0A026W7W3"/>
<dbReference type="PANTHER" id="PTHR13338:SF4">
    <property type="entry name" value="NADH DEHYDROGENASE [UBIQUINONE] 1 ALPHA SUBCOMPLEX ASSEMBLY FACTOR 4"/>
    <property type="match status" value="1"/>
</dbReference>
<accession>A0A026W7W3</accession>
<dbReference type="PANTHER" id="PTHR13338">
    <property type="entry name" value="UPF0240 PROTEIN"/>
    <property type="match status" value="1"/>
</dbReference>
<protein>
    <submittedName>
        <fullName evidence="2">NDUFAF4-like protein</fullName>
    </submittedName>
</protein>
<keyword evidence="4" id="KW-1185">Reference proteome</keyword>
<dbReference type="EMBL" id="QOIP01000010">
    <property type="protein sequence ID" value="RLU17844.1"/>
    <property type="molecule type" value="Genomic_DNA"/>
</dbReference>
<dbReference type="GO" id="GO:0032981">
    <property type="term" value="P:mitochondrial respiratory chain complex I assembly"/>
    <property type="evidence" value="ECO:0007669"/>
    <property type="project" value="InterPro"/>
</dbReference>
<dbReference type="Proteomes" id="UP000279307">
    <property type="component" value="Chromosome 10"/>
</dbReference>
<organism evidence="2 4">
    <name type="scientific">Ooceraea biroi</name>
    <name type="common">Clonal raider ant</name>
    <name type="synonym">Cerapachys biroi</name>
    <dbReference type="NCBI Taxonomy" id="2015173"/>
    <lineage>
        <taxon>Eukaryota</taxon>
        <taxon>Metazoa</taxon>
        <taxon>Ecdysozoa</taxon>
        <taxon>Arthropoda</taxon>
        <taxon>Hexapoda</taxon>
        <taxon>Insecta</taxon>
        <taxon>Pterygota</taxon>
        <taxon>Neoptera</taxon>
        <taxon>Endopterygota</taxon>
        <taxon>Hymenoptera</taxon>
        <taxon>Apocrita</taxon>
        <taxon>Aculeata</taxon>
        <taxon>Formicoidea</taxon>
        <taxon>Formicidae</taxon>
        <taxon>Dorylinae</taxon>
        <taxon>Ooceraea</taxon>
    </lineage>
</organism>
<evidence type="ECO:0000313" key="4">
    <source>
        <dbReference type="Proteomes" id="UP000053097"/>
    </source>
</evidence>
<feature type="region of interest" description="Disordered" evidence="1">
    <location>
        <begin position="75"/>
        <end position="94"/>
    </location>
</feature>
<reference evidence="3" key="2">
    <citation type="journal article" date="2018" name="Genome Res.">
        <title>The genomic architecture and molecular evolution of ant odorant receptors.</title>
        <authorList>
            <person name="McKenzie S.K."/>
            <person name="Kronauer D.J.C."/>
        </authorList>
    </citation>
    <scope>NUCLEOTIDE SEQUENCE [LARGE SCALE GENOMIC DNA]</scope>
    <source>
        <strain evidence="3">Clonal line C1</strain>
    </source>
</reference>
<reference evidence="2 4" key="1">
    <citation type="journal article" date="2014" name="Curr. Biol.">
        <title>The genome of the clonal raider ant Cerapachys biroi.</title>
        <authorList>
            <person name="Oxley P.R."/>
            <person name="Ji L."/>
            <person name="Fetter-Pruneda I."/>
            <person name="McKenzie S.K."/>
            <person name="Li C."/>
            <person name="Hu H."/>
            <person name="Zhang G."/>
            <person name="Kronauer D.J."/>
        </authorList>
    </citation>
    <scope>NUCLEOTIDE SEQUENCE [LARGE SCALE GENOMIC DNA]</scope>
</reference>
<sequence>MGKVYSALVRPLRTFNIENRAAKVISQQKPVTAPQYKYVEQQKEIANKVSPDFLEDHYRKDVQLDQRLKDVFVTSTDPQVTTKPSEDSKPLPRYTFNREEPTYNYYEPTVIPVGKCSAKQAIIFLAQHKQDPVKYSIENIAAEYKLDKEIVSNVLKYFHLFVAQRVEVHEEYEEQTLDDPLQREVDFSLKMKKEEDLAKKKKIAGEKK</sequence>
<evidence type="ECO:0000256" key="1">
    <source>
        <dbReference type="SAM" id="MobiDB-lite"/>
    </source>
</evidence>
<dbReference type="OMA" id="IPDQKYK"/>
<dbReference type="Pfam" id="PF06784">
    <property type="entry name" value="UPF0240"/>
    <property type="match status" value="1"/>
</dbReference>
<gene>
    <name evidence="3" type="ORF">DMN91_010082</name>
    <name evidence="2" type="ORF">X777_08652</name>
</gene>
<evidence type="ECO:0000313" key="2">
    <source>
        <dbReference type="EMBL" id="EZA52140.1"/>
    </source>
</evidence>
<name>A0A026W7W3_OOCBI</name>
<evidence type="ECO:0000313" key="3">
    <source>
        <dbReference type="EMBL" id="RLU17844.1"/>
    </source>
</evidence>
<dbReference type="Proteomes" id="UP000053097">
    <property type="component" value="Unassembled WGS sequence"/>
</dbReference>
<dbReference type="GO" id="GO:0005739">
    <property type="term" value="C:mitochondrion"/>
    <property type="evidence" value="ECO:0007669"/>
    <property type="project" value="TreeGrafter"/>
</dbReference>
<dbReference type="AlphaFoldDB" id="A0A026W7W3"/>
<dbReference type="InterPro" id="IPR009622">
    <property type="entry name" value="NDUFAF4"/>
</dbReference>
<dbReference type="EMBL" id="KK107348">
    <property type="protein sequence ID" value="EZA52140.1"/>
    <property type="molecule type" value="Genomic_DNA"/>
</dbReference>